<proteinExistence type="predicted"/>
<protein>
    <submittedName>
        <fullName evidence="1">Uncharacterized protein</fullName>
    </submittedName>
</protein>
<reference evidence="1" key="1">
    <citation type="submission" date="2009-01" db="EMBL/GenBank/DDBJ databases">
        <title>Complete sequence of Anaeromyxobacter dehalogenans 2CP-1.</title>
        <authorList>
            <consortium name="US DOE Joint Genome Institute"/>
            <person name="Lucas S."/>
            <person name="Copeland A."/>
            <person name="Lapidus A."/>
            <person name="Glavina del Rio T."/>
            <person name="Dalin E."/>
            <person name="Tice H."/>
            <person name="Bruce D."/>
            <person name="Goodwin L."/>
            <person name="Pitluck S."/>
            <person name="Saunders E."/>
            <person name="Brettin T."/>
            <person name="Detter J.C."/>
            <person name="Han C."/>
            <person name="Larimer F."/>
            <person name="Land M."/>
            <person name="Hauser L."/>
            <person name="Kyrpides N."/>
            <person name="Ovchinnikova G."/>
            <person name="Beliaev A.S."/>
            <person name="Richardson P."/>
        </authorList>
    </citation>
    <scope>NUCLEOTIDE SEQUENCE</scope>
    <source>
        <strain evidence="1">2CP-1</strain>
    </source>
</reference>
<sequence>MALHGIAVCSLDDGRVLRLPPDAWCVPLPPPLRGRALRIEAVERGFEDLACVTYADAGGLAGYVMSEARLGSRGAGEDVIVRSAAAFGEQRWMVVRIGGAVDGVRLVG</sequence>
<evidence type="ECO:0000313" key="2">
    <source>
        <dbReference type="Proteomes" id="UP000007089"/>
    </source>
</evidence>
<name>B8J6J1_ANAD2</name>
<evidence type="ECO:0000313" key="1">
    <source>
        <dbReference type="EMBL" id="ACL65172.1"/>
    </source>
</evidence>
<keyword evidence="2" id="KW-1185">Reference proteome</keyword>
<accession>B8J6J1</accession>
<dbReference type="RefSeq" id="WP_011421179.1">
    <property type="nucleotide sequence ID" value="NC_011891.1"/>
</dbReference>
<dbReference type="KEGG" id="acp:A2cp1_1830"/>
<dbReference type="AlphaFoldDB" id="B8J6J1"/>
<organism evidence="1 2">
    <name type="scientific">Anaeromyxobacter dehalogenans (strain ATCC BAA-258 / DSM 21875 / 2CP-1)</name>
    <dbReference type="NCBI Taxonomy" id="455488"/>
    <lineage>
        <taxon>Bacteria</taxon>
        <taxon>Pseudomonadati</taxon>
        <taxon>Myxococcota</taxon>
        <taxon>Myxococcia</taxon>
        <taxon>Myxococcales</taxon>
        <taxon>Cystobacterineae</taxon>
        <taxon>Anaeromyxobacteraceae</taxon>
        <taxon>Anaeromyxobacter</taxon>
    </lineage>
</organism>
<dbReference type="Proteomes" id="UP000007089">
    <property type="component" value="Chromosome"/>
</dbReference>
<gene>
    <name evidence="1" type="ordered locus">A2cp1_1830</name>
</gene>
<dbReference type="EMBL" id="CP001359">
    <property type="protein sequence ID" value="ACL65172.1"/>
    <property type="molecule type" value="Genomic_DNA"/>
</dbReference>
<dbReference type="HOGENOM" id="CLU_2217522_0_0_7"/>